<accession>A0A3M9N4H8</accession>
<dbReference type="InterPro" id="IPR035923">
    <property type="entry name" value="TT1751-like_sf"/>
</dbReference>
<comment type="caution">
    <text evidence="2">The sequence shown here is derived from an EMBL/GenBank/DDBJ whole genome shotgun (WGS) entry which is preliminary data.</text>
</comment>
<dbReference type="InterPro" id="IPR016796">
    <property type="entry name" value="UCP021774"/>
</dbReference>
<dbReference type="EMBL" id="RJJR01000028">
    <property type="protein sequence ID" value="RNI32113.1"/>
    <property type="molecule type" value="Genomic_DNA"/>
</dbReference>
<evidence type="ECO:0000259" key="1">
    <source>
        <dbReference type="Pfam" id="PF03625"/>
    </source>
</evidence>
<dbReference type="PANTHER" id="PTHR38342">
    <property type="entry name" value="SLR5037 PROTEIN"/>
    <property type="match status" value="1"/>
</dbReference>
<feature type="domain" description="DUF302" evidence="1">
    <location>
        <begin position="35"/>
        <end position="98"/>
    </location>
</feature>
<sequence length="133" mass="14889">MSYYFFKTVNDDFDVAIEKVTNELTKEGFGVLTEIDIQQTLKKKLNVDFRKYKILGACNPHFAYQALLAEDAIGTMLPCNIIVQEHENGEVEISAVDPVASMMAVKNDALSSIAMEVKEKLGRVIDKLSNNKN</sequence>
<keyword evidence="3" id="KW-1185">Reference proteome</keyword>
<evidence type="ECO:0000313" key="2">
    <source>
        <dbReference type="EMBL" id="RNI32113.1"/>
    </source>
</evidence>
<dbReference type="OrthoDB" id="9791067at2"/>
<dbReference type="PANTHER" id="PTHR38342:SF1">
    <property type="entry name" value="SLR5037 PROTEIN"/>
    <property type="match status" value="1"/>
</dbReference>
<proteinExistence type="predicted"/>
<protein>
    <submittedName>
        <fullName evidence="2">DUF302 domain-containing protein</fullName>
    </submittedName>
</protein>
<name>A0A3M9N4H8_9BACT</name>
<dbReference type="RefSeq" id="WP_123122671.1">
    <property type="nucleotide sequence ID" value="NZ_RJJR01000028.1"/>
</dbReference>
<dbReference type="CDD" id="cd14797">
    <property type="entry name" value="DUF302"/>
    <property type="match status" value="1"/>
</dbReference>
<evidence type="ECO:0000313" key="3">
    <source>
        <dbReference type="Proteomes" id="UP000267223"/>
    </source>
</evidence>
<dbReference type="Proteomes" id="UP000267223">
    <property type="component" value="Unassembled WGS sequence"/>
</dbReference>
<gene>
    <name evidence="2" type="ORF">EFY79_20705</name>
</gene>
<dbReference type="SUPFAM" id="SSF103247">
    <property type="entry name" value="TT1751-like"/>
    <property type="match status" value="1"/>
</dbReference>
<dbReference type="InterPro" id="IPR005180">
    <property type="entry name" value="DUF302"/>
</dbReference>
<dbReference type="AlphaFoldDB" id="A0A3M9N4H8"/>
<dbReference type="PIRSF" id="PIRSF021774">
    <property type="entry name" value="UCP021774"/>
    <property type="match status" value="1"/>
</dbReference>
<organism evidence="2 3">
    <name type="scientific">Hanamia caeni</name>
    <dbReference type="NCBI Taxonomy" id="2294116"/>
    <lineage>
        <taxon>Bacteria</taxon>
        <taxon>Pseudomonadati</taxon>
        <taxon>Bacteroidota</taxon>
        <taxon>Chitinophagia</taxon>
        <taxon>Chitinophagales</taxon>
        <taxon>Chitinophagaceae</taxon>
        <taxon>Hanamia</taxon>
    </lineage>
</organism>
<reference evidence="2 3" key="1">
    <citation type="submission" date="2018-11" db="EMBL/GenBank/DDBJ databases">
        <title>Draft genome sequence of Ferruginibacter sp. BO-59.</title>
        <authorList>
            <person name="Im W.T."/>
        </authorList>
    </citation>
    <scope>NUCLEOTIDE SEQUENCE [LARGE SCALE GENOMIC DNA]</scope>
    <source>
        <strain evidence="2 3">BO-59</strain>
    </source>
</reference>
<dbReference type="Pfam" id="PF03625">
    <property type="entry name" value="DUF302"/>
    <property type="match status" value="1"/>
</dbReference>
<dbReference type="Gene3D" id="3.30.310.70">
    <property type="entry name" value="TT1751-like domain"/>
    <property type="match status" value="1"/>
</dbReference>